<reference evidence="3 4" key="1">
    <citation type="journal article" date="2019" name="Commun. Biol.">
        <title>The bagworm genome reveals a unique fibroin gene that provides high tensile strength.</title>
        <authorList>
            <person name="Kono N."/>
            <person name="Nakamura H."/>
            <person name="Ohtoshi R."/>
            <person name="Tomita M."/>
            <person name="Numata K."/>
            <person name="Arakawa K."/>
        </authorList>
    </citation>
    <scope>NUCLEOTIDE SEQUENCE [LARGE SCALE GENOMIC DNA]</scope>
</reference>
<dbReference type="PANTHER" id="PTHR20973">
    <property type="entry name" value="NON-SMC ELEMENT 1-RELATED"/>
    <property type="match status" value="1"/>
</dbReference>
<dbReference type="GO" id="GO:0000724">
    <property type="term" value="P:double-strand break repair via homologous recombination"/>
    <property type="evidence" value="ECO:0007669"/>
    <property type="project" value="TreeGrafter"/>
</dbReference>
<dbReference type="InterPro" id="IPR002219">
    <property type="entry name" value="PKC_DAG/PE"/>
</dbReference>
<dbReference type="GO" id="GO:0004842">
    <property type="term" value="F:ubiquitin-protein transferase activity"/>
    <property type="evidence" value="ECO:0007669"/>
    <property type="project" value="TreeGrafter"/>
</dbReference>
<dbReference type="PANTHER" id="PTHR20973:SF0">
    <property type="entry name" value="NON-STRUCTURAL MAINTENANCE OF CHROMOSOMES ELEMENT 1 HOMOLOG"/>
    <property type="match status" value="1"/>
</dbReference>
<feature type="domain" description="Phorbol-ester/DAG-type" evidence="2">
    <location>
        <begin position="95"/>
        <end position="150"/>
    </location>
</feature>
<gene>
    <name evidence="3" type="ORF">EVAR_25698_1</name>
</gene>
<dbReference type="STRING" id="151549.A0A4C1WEJ0"/>
<keyword evidence="1" id="KW-0812">Transmembrane</keyword>
<comment type="caution">
    <text evidence="3">The sequence shown here is derived from an EMBL/GenBank/DDBJ whole genome shotgun (WGS) entry which is preliminary data.</text>
</comment>
<keyword evidence="4" id="KW-1185">Reference proteome</keyword>
<dbReference type="PROSITE" id="PS50081">
    <property type="entry name" value="ZF_DAG_PE_2"/>
    <property type="match status" value="1"/>
</dbReference>
<dbReference type="EMBL" id="BGZK01000545">
    <property type="protein sequence ID" value="GBP49483.1"/>
    <property type="molecule type" value="Genomic_DNA"/>
</dbReference>
<accession>A0A4C1WEJ0</accession>
<dbReference type="InterPro" id="IPR011513">
    <property type="entry name" value="Nse1"/>
</dbReference>
<protein>
    <recommendedName>
        <fullName evidence="2">Phorbol-ester/DAG-type domain-containing protein</fullName>
    </recommendedName>
</protein>
<dbReference type="InterPro" id="IPR013083">
    <property type="entry name" value="Znf_RING/FYVE/PHD"/>
</dbReference>
<keyword evidence="1" id="KW-1133">Transmembrane helix</keyword>
<dbReference type="GO" id="GO:0030915">
    <property type="term" value="C:Smc5-Smc6 complex"/>
    <property type="evidence" value="ECO:0007669"/>
    <property type="project" value="InterPro"/>
</dbReference>
<evidence type="ECO:0000313" key="3">
    <source>
        <dbReference type="EMBL" id="GBP49483.1"/>
    </source>
</evidence>
<dbReference type="Gene3D" id="3.90.1150.220">
    <property type="match status" value="1"/>
</dbReference>
<name>A0A4C1WEJ0_EUMVA</name>
<dbReference type="GO" id="GO:0005634">
    <property type="term" value="C:nucleus"/>
    <property type="evidence" value="ECO:0007669"/>
    <property type="project" value="TreeGrafter"/>
</dbReference>
<dbReference type="OrthoDB" id="185455at2759"/>
<feature type="transmembrane region" description="Helical" evidence="1">
    <location>
        <begin position="231"/>
        <end position="251"/>
    </location>
</feature>
<evidence type="ECO:0000256" key="1">
    <source>
        <dbReference type="SAM" id="Phobius"/>
    </source>
</evidence>
<organism evidence="3 4">
    <name type="scientific">Eumeta variegata</name>
    <name type="common">Bagworm moth</name>
    <name type="synonym">Eumeta japonica</name>
    <dbReference type="NCBI Taxonomy" id="151549"/>
    <lineage>
        <taxon>Eukaryota</taxon>
        <taxon>Metazoa</taxon>
        <taxon>Ecdysozoa</taxon>
        <taxon>Arthropoda</taxon>
        <taxon>Hexapoda</taxon>
        <taxon>Insecta</taxon>
        <taxon>Pterygota</taxon>
        <taxon>Neoptera</taxon>
        <taxon>Endopterygota</taxon>
        <taxon>Lepidoptera</taxon>
        <taxon>Glossata</taxon>
        <taxon>Ditrysia</taxon>
        <taxon>Tineoidea</taxon>
        <taxon>Psychidae</taxon>
        <taxon>Oiketicinae</taxon>
        <taxon>Eumeta</taxon>
    </lineage>
</organism>
<dbReference type="AlphaFoldDB" id="A0A4C1WEJ0"/>
<dbReference type="Gene3D" id="3.30.40.10">
    <property type="entry name" value="Zinc/RING finger domain, C3HC4 (zinc finger)"/>
    <property type="match status" value="1"/>
</dbReference>
<keyword evidence="1" id="KW-0472">Membrane</keyword>
<proteinExistence type="predicted"/>
<sequence length="301" mass="34552">MNYGDIHRYLLRSIASRGVLKLSEADDVLRLYPEHVEEPLSDLIKIINQEIRSFQQTIKITNDELTGEEKALDLWCRTGYLEKTQNSYALGMRTIHEFEGYFRQNMPENIEECFLCKQIVFKGCNCPICAHALHTRCLNRYVEKVKKWPCCKENYSESQLITMDQNERVSSDPANSIESTQDRASPVYDDEMNTQESVDDLTQETVIGVSQSITRKSKRQRTKFMMNTKQLVEKLYFGLALILILKCYMLATGPDAPPHYQKAQEQVSVDLGSSPFTKISAISHIDKSTESSAYPDGNMYL</sequence>
<evidence type="ECO:0000259" key="2">
    <source>
        <dbReference type="PROSITE" id="PS50081"/>
    </source>
</evidence>
<evidence type="ECO:0000313" key="4">
    <source>
        <dbReference type="Proteomes" id="UP000299102"/>
    </source>
</evidence>
<dbReference type="Proteomes" id="UP000299102">
    <property type="component" value="Unassembled WGS sequence"/>
</dbReference>